<proteinExistence type="predicted"/>
<dbReference type="CDD" id="cd00830">
    <property type="entry name" value="KAS_III"/>
    <property type="match status" value="1"/>
</dbReference>
<reference evidence="5 6" key="1">
    <citation type="submission" date="2023-08" db="EMBL/GenBank/DDBJ databases">
        <authorList>
            <person name="Joshi A."/>
            <person name="Thite S."/>
        </authorList>
    </citation>
    <scope>NUCLEOTIDE SEQUENCE [LARGE SCALE GENOMIC DNA]</scope>
    <source>
        <strain evidence="5 6">AC40</strain>
    </source>
</reference>
<protein>
    <submittedName>
        <fullName evidence="5">Beta-ketoacyl-ACP synthase III</fullName>
    </submittedName>
</protein>
<dbReference type="RefSeq" id="WP_305894613.1">
    <property type="nucleotide sequence ID" value="NZ_JAUZVZ010000023.1"/>
</dbReference>
<name>A0ABT9H207_9GAMM</name>
<dbReference type="NCBIfam" id="NF005703">
    <property type="entry name" value="PRK07515.1"/>
    <property type="match status" value="1"/>
</dbReference>
<evidence type="ECO:0000313" key="6">
    <source>
        <dbReference type="Proteomes" id="UP001231616"/>
    </source>
</evidence>
<sequence length="389" mass="42284">MTPSENQKTNERAAEKLHKNVVISGSGVFTPVDSISNEELVASFNQYVDQFNAEHAAEIERGELDALAHSSCEFIEKASGIKSRHVLYKEGILDPAVMHPVFPRRGEETPPEMVEMALAAAQEALQQAGKTASDVDLIICAASNMQRPYPALSVELQQLLGASGYAFDMNVACSSATFAISNAVNAIRGGTAGVVLVVNPEFASPQVNYKSRDSHFIFGDVCTATIIEAEATATSTKAYRILGMQLKTEFSNNIRCDVGYTEHCFEHEDPEVAFFKQQGRKVFKELLPLVADVIQSEMAAQGVKADDLKRLWLHQANINMNIFAAKKILGRDPEPEEAPLVLDRYANTASAGSIIAFHQHKEGLQSGDKAILCSFGAGYSIGCLVLEKV</sequence>
<dbReference type="PANTHER" id="PTHR34069">
    <property type="entry name" value="3-OXOACYL-[ACYL-CARRIER-PROTEIN] SYNTHASE 3"/>
    <property type="match status" value="1"/>
</dbReference>
<keyword evidence="1" id="KW-0808">Transferase</keyword>
<evidence type="ECO:0000259" key="4">
    <source>
        <dbReference type="Pfam" id="PF08545"/>
    </source>
</evidence>
<dbReference type="SUPFAM" id="SSF53901">
    <property type="entry name" value="Thiolase-like"/>
    <property type="match status" value="1"/>
</dbReference>
<accession>A0ABT9H207</accession>
<evidence type="ECO:0000259" key="3">
    <source>
        <dbReference type="Pfam" id="PF08541"/>
    </source>
</evidence>
<dbReference type="Gene3D" id="3.40.47.10">
    <property type="match status" value="2"/>
</dbReference>
<dbReference type="Proteomes" id="UP001231616">
    <property type="component" value="Unassembled WGS sequence"/>
</dbReference>
<feature type="domain" description="Beta-ketoacyl-[acyl-carrier-protein] synthase III C-terminal" evidence="3">
    <location>
        <begin position="299"/>
        <end position="387"/>
    </location>
</feature>
<dbReference type="InterPro" id="IPR013747">
    <property type="entry name" value="ACP_syn_III_C"/>
</dbReference>
<dbReference type="InterPro" id="IPR013751">
    <property type="entry name" value="ACP_syn_III_N"/>
</dbReference>
<comment type="caution">
    <text evidence="5">The sequence shown here is derived from an EMBL/GenBank/DDBJ whole genome shotgun (WGS) entry which is preliminary data.</text>
</comment>
<dbReference type="Pfam" id="PF08541">
    <property type="entry name" value="ACP_syn_III_C"/>
    <property type="match status" value="1"/>
</dbReference>
<evidence type="ECO:0000313" key="5">
    <source>
        <dbReference type="EMBL" id="MDP4537349.1"/>
    </source>
</evidence>
<dbReference type="InterPro" id="IPR016039">
    <property type="entry name" value="Thiolase-like"/>
</dbReference>
<dbReference type="PANTHER" id="PTHR34069:SF2">
    <property type="entry name" value="BETA-KETOACYL-[ACYL-CARRIER-PROTEIN] SYNTHASE III"/>
    <property type="match status" value="1"/>
</dbReference>
<gene>
    <name evidence="5" type="ORF">Q3O60_14240</name>
</gene>
<evidence type="ECO:0000256" key="1">
    <source>
        <dbReference type="ARBA" id="ARBA00022679"/>
    </source>
</evidence>
<keyword evidence="2" id="KW-0012">Acyltransferase</keyword>
<evidence type="ECO:0000256" key="2">
    <source>
        <dbReference type="ARBA" id="ARBA00023315"/>
    </source>
</evidence>
<keyword evidence="6" id="KW-1185">Reference proteome</keyword>
<feature type="domain" description="Beta-ketoacyl-[acyl-carrier-protein] synthase III N-terminal" evidence="4">
    <location>
        <begin position="167"/>
        <end position="248"/>
    </location>
</feature>
<dbReference type="Pfam" id="PF08545">
    <property type="entry name" value="ACP_syn_III"/>
    <property type="match status" value="1"/>
</dbReference>
<dbReference type="EMBL" id="JAUZVZ010000023">
    <property type="protein sequence ID" value="MDP4537349.1"/>
    <property type="molecule type" value="Genomic_DNA"/>
</dbReference>
<organism evidence="5 6">
    <name type="scientific">Alkalimonas collagenimarina</name>
    <dbReference type="NCBI Taxonomy" id="400390"/>
    <lineage>
        <taxon>Bacteria</taxon>
        <taxon>Pseudomonadati</taxon>
        <taxon>Pseudomonadota</taxon>
        <taxon>Gammaproteobacteria</taxon>
        <taxon>Alkalimonas</taxon>
    </lineage>
</organism>